<sequence>MASPSRSLQATALSMTCLSIGHTIGGRQWTADPIYGAITGSKPWALGIVGWYQGSAFFLMSGFLHYQWASNPRLLQQPTNKAIAIIMNGMLWASSAWYFRHGIKENGWVVGFGAALQAWAVVRAWVKY</sequence>
<reference evidence="2 3" key="1">
    <citation type="submission" date="2018-02" db="EMBL/GenBank/DDBJ databases">
        <title>The genomes of Aspergillus section Nigri reveals drivers in fungal speciation.</title>
        <authorList>
            <consortium name="DOE Joint Genome Institute"/>
            <person name="Vesth T.C."/>
            <person name="Nybo J."/>
            <person name="Theobald S."/>
            <person name="Brandl J."/>
            <person name="Frisvad J.C."/>
            <person name="Nielsen K.F."/>
            <person name="Lyhne E.K."/>
            <person name="Kogle M.E."/>
            <person name="Kuo A."/>
            <person name="Riley R."/>
            <person name="Clum A."/>
            <person name="Nolan M."/>
            <person name="Lipzen A."/>
            <person name="Salamov A."/>
            <person name="Henrissat B."/>
            <person name="Wiebenga A."/>
            <person name="De vries R.P."/>
            <person name="Grigoriev I.V."/>
            <person name="Mortensen U.H."/>
            <person name="Andersen M.R."/>
            <person name="Baker S.E."/>
        </authorList>
    </citation>
    <scope>NUCLEOTIDE SEQUENCE [LARGE SCALE GENOMIC DNA]</scope>
    <source>
        <strain evidence="2 3">CBS 707.79</strain>
    </source>
</reference>
<dbReference type="EMBL" id="KZ825987">
    <property type="protein sequence ID" value="PYH90326.1"/>
    <property type="molecule type" value="Genomic_DNA"/>
</dbReference>
<name>A0A319CYK8_9EURO</name>
<protein>
    <recommendedName>
        <fullName evidence="4">Integral membrane protein</fullName>
    </recommendedName>
</protein>
<feature type="transmembrane region" description="Helical" evidence="1">
    <location>
        <begin position="49"/>
        <end position="69"/>
    </location>
</feature>
<feature type="transmembrane region" description="Helical" evidence="1">
    <location>
        <begin position="81"/>
        <end position="100"/>
    </location>
</feature>
<proteinExistence type="predicted"/>
<organism evidence="2 3">
    <name type="scientific">Aspergillus ellipticus CBS 707.79</name>
    <dbReference type="NCBI Taxonomy" id="1448320"/>
    <lineage>
        <taxon>Eukaryota</taxon>
        <taxon>Fungi</taxon>
        <taxon>Dikarya</taxon>
        <taxon>Ascomycota</taxon>
        <taxon>Pezizomycotina</taxon>
        <taxon>Eurotiomycetes</taxon>
        <taxon>Eurotiomycetidae</taxon>
        <taxon>Eurotiales</taxon>
        <taxon>Aspergillaceae</taxon>
        <taxon>Aspergillus</taxon>
        <taxon>Aspergillus subgen. Circumdati</taxon>
    </lineage>
</organism>
<dbReference type="STRING" id="1448320.A0A319CYK8"/>
<dbReference type="Proteomes" id="UP000247810">
    <property type="component" value="Unassembled WGS sequence"/>
</dbReference>
<dbReference type="OrthoDB" id="5399817at2759"/>
<evidence type="ECO:0008006" key="4">
    <source>
        <dbReference type="Google" id="ProtNLM"/>
    </source>
</evidence>
<dbReference type="VEuPathDB" id="FungiDB:BO71DRAFT_79986"/>
<feature type="transmembrane region" description="Helical" evidence="1">
    <location>
        <begin position="106"/>
        <end position="126"/>
    </location>
</feature>
<evidence type="ECO:0000256" key="1">
    <source>
        <dbReference type="SAM" id="Phobius"/>
    </source>
</evidence>
<keyword evidence="1" id="KW-0812">Transmembrane</keyword>
<accession>A0A319CYK8</accession>
<gene>
    <name evidence="2" type="ORF">BO71DRAFT_79986</name>
</gene>
<keyword evidence="1" id="KW-0472">Membrane</keyword>
<keyword evidence="1" id="KW-1133">Transmembrane helix</keyword>
<dbReference type="AlphaFoldDB" id="A0A319CYK8"/>
<evidence type="ECO:0000313" key="3">
    <source>
        <dbReference type="Proteomes" id="UP000247810"/>
    </source>
</evidence>
<evidence type="ECO:0000313" key="2">
    <source>
        <dbReference type="EMBL" id="PYH90326.1"/>
    </source>
</evidence>
<keyword evidence="3" id="KW-1185">Reference proteome</keyword>